<dbReference type="UniPathway" id="UPA00031">
    <property type="reaction ID" value="UER00006"/>
</dbReference>
<comment type="function">
    <text evidence="17">Catalyzes the condensation of ATP and 5-phosphoribose 1-diphosphate to form N'-(5'-phosphoribosyl)-ATP (PR-ATP). Has a crucial role in the pathway because the rate of histidine biosynthesis seems to be controlled primarily by regulation of HisG enzymatic activity.</text>
</comment>
<dbReference type="AlphaFoldDB" id="A0A0F8WCI2"/>
<keyword evidence="10" id="KW-0328">Glycosyltransferase</keyword>
<evidence type="ECO:0000256" key="4">
    <source>
        <dbReference type="ARBA" id="ARBA00004667"/>
    </source>
</evidence>
<dbReference type="GO" id="GO:0000287">
    <property type="term" value="F:magnesium ion binding"/>
    <property type="evidence" value="ECO:0007669"/>
    <property type="project" value="InterPro"/>
</dbReference>
<evidence type="ECO:0000256" key="8">
    <source>
        <dbReference type="ARBA" id="ARBA00022490"/>
    </source>
</evidence>
<dbReference type="PANTHER" id="PTHR21403">
    <property type="entry name" value="ATP PHOSPHORIBOSYLTRANSFERASE ATP-PRTASE"/>
    <property type="match status" value="1"/>
</dbReference>
<dbReference type="SUPFAM" id="SSF53850">
    <property type="entry name" value="Periplasmic binding protein-like II"/>
    <property type="match status" value="1"/>
</dbReference>
<dbReference type="InterPro" id="IPR020621">
    <property type="entry name" value="ATP-PRT_HisG_long"/>
</dbReference>
<dbReference type="InterPro" id="IPR013115">
    <property type="entry name" value="HisG_C"/>
</dbReference>
<accession>A0A0F8WCI2</accession>
<dbReference type="EC" id="2.4.2.17" evidence="6"/>
<evidence type="ECO:0000256" key="14">
    <source>
        <dbReference type="ARBA" id="ARBA00022840"/>
    </source>
</evidence>
<evidence type="ECO:0000259" key="18">
    <source>
        <dbReference type="Pfam" id="PF01634"/>
    </source>
</evidence>
<keyword evidence="9" id="KW-0028">Amino-acid biosynthesis</keyword>
<dbReference type="GO" id="GO:0005524">
    <property type="term" value="F:ATP binding"/>
    <property type="evidence" value="ECO:0007669"/>
    <property type="project" value="UniProtKB-KW"/>
</dbReference>
<dbReference type="CDD" id="cd13593">
    <property type="entry name" value="PBP2_HisGL3"/>
    <property type="match status" value="1"/>
</dbReference>
<keyword evidence="16" id="KW-0368">Histidine biosynthesis</keyword>
<evidence type="ECO:0000256" key="2">
    <source>
        <dbReference type="ARBA" id="ARBA00001946"/>
    </source>
</evidence>
<dbReference type="SUPFAM" id="SSF54913">
    <property type="entry name" value="GlnB-like"/>
    <property type="match status" value="1"/>
</dbReference>
<comment type="cofactor">
    <cofactor evidence="2">
        <name>Mg(2+)</name>
        <dbReference type="ChEBI" id="CHEBI:18420"/>
    </cofactor>
</comment>
<keyword evidence="12" id="KW-0479">Metal-binding</keyword>
<dbReference type="InterPro" id="IPR011322">
    <property type="entry name" value="N-reg_PII-like_a/b"/>
</dbReference>
<keyword evidence="13" id="KW-0547">Nucleotide-binding</keyword>
<evidence type="ECO:0000256" key="5">
    <source>
        <dbReference type="ARBA" id="ARBA00007955"/>
    </source>
</evidence>
<keyword evidence="15" id="KW-0460">Magnesium</keyword>
<organism evidence="20">
    <name type="scientific">marine sediment metagenome</name>
    <dbReference type="NCBI Taxonomy" id="412755"/>
    <lineage>
        <taxon>unclassified sequences</taxon>
        <taxon>metagenomes</taxon>
        <taxon>ecological metagenomes</taxon>
    </lineage>
</organism>
<keyword evidence="14" id="KW-0067">ATP-binding</keyword>
<dbReference type="InterPro" id="IPR001348">
    <property type="entry name" value="ATP_PRibTrfase_HisG"/>
</dbReference>
<dbReference type="NCBIfam" id="TIGR00070">
    <property type="entry name" value="hisG"/>
    <property type="match status" value="1"/>
</dbReference>
<gene>
    <name evidence="20" type="ORF">LCGC14_3086200</name>
</gene>
<comment type="catalytic activity">
    <reaction evidence="1">
        <text>1-(5-phospho-beta-D-ribosyl)-ATP + diphosphate = 5-phospho-alpha-D-ribose 1-diphosphate + ATP</text>
        <dbReference type="Rhea" id="RHEA:18473"/>
        <dbReference type="ChEBI" id="CHEBI:30616"/>
        <dbReference type="ChEBI" id="CHEBI:33019"/>
        <dbReference type="ChEBI" id="CHEBI:58017"/>
        <dbReference type="ChEBI" id="CHEBI:73183"/>
        <dbReference type="EC" id="2.4.2.17"/>
    </reaction>
</comment>
<sequence length="294" mass="32332">MDRLREGTLALGIPKGSLQENTVELFRRAGYRLSMSSRSYFPGIDDDEISPVMFRAQEMSRYVADGVIDAGITGSDWIVENDSDVVEGVELVYGKQNFRPVRWVVAVPEESSVKRVEDLAGGIVATELVSTTARYFADKGVDVKVEFSWGATEVKARLVDAIVDVTETGSSLRANQLRVIDTILTATPRLIANHAAWADEVKREKIENIALHLTGAIEARDKVGLKMNVRRDCLEEVVALLPAAKSPTVSGLADAEWVAVEVILEEHVERELVPRLKRAGASGIFTYPLNKVIP</sequence>
<evidence type="ECO:0000259" key="19">
    <source>
        <dbReference type="Pfam" id="PF08029"/>
    </source>
</evidence>
<evidence type="ECO:0000256" key="6">
    <source>
        <dbReference type="ARBA" id="ARBA00011946"/>
    </source>
</evidence>
<evidence type="ECO:0000313" key="20">
    <source>
        <dbReference type="EMBL" id="KKK54293.1"/>
    </source>
</evidence>
<dbReference type="GO" id="GO:0005737">
    <property type="term" value="C:cytoplasm"/>
    <property type="evidence" value="ECO:0007669"/>
    <property type="project" value="UniProtKB-SubCell"/>
</dbReference>
<dbReference type="HAMAP" id="MF_00079">
    <property type="entry name" value="HisG_Long"/>
    <property type="match status" value="1"/>
</dbReference>
<comment type="subcellular location">
    <subcellularLocation>
        <location evidence="3">Cytoplasm</location>
    </subcellularLocation>
</comment>
<evidence type="ECO:0000256" key="7">
    <source>
        <dbReference type="ARBA" id="ARBA00020998"/>
    </source>
</evidence>
<feature type="domain" description="Histidine biosynthesis HisG C-terminal" evidence="19">
    <location>
        <begin position="219"/>
        <end position="291"/>
    </location>
</feature>
<evidence type="ECO:0000256" key="12">
    <source>
        <dbReference type="ARBA" id="ARBA00022723"/>
    </source>
</evidence>
<dbReference type="EMBL" id="LAZR01066067">
    <property type="protein sequence ID" value="KKK54293.1"/>
    <property type="molecule type" value="Genomic_DNA"/>
</dbReference>
<evidence type="ECO:0000256" key="13">
    <source>
        <dbReference type="ARBA" id="ARBA00022741"/>
    </source>
</evidence>
<comment type="pathway">
    <text evidence="4">Amino-acid biosynthesis; L-histidine biosynthesis; L-histidine from 5-phospho-alpha-D-ribose 1-diphosphate: step 1/9.</text>
</comment>
<dbReference type="PANTHER" id="PTHR21403:SF10">
    <property type="entry name" value="ATP PHOSPHORIBOSYLTRANSFERASE"/>
    <property type="match status" value="1"/>
</dbReference>
<dbReference type="NCBIfam" id="TIGR03455">
    <property type="entry name" value="HisG_C-term"/>
    <property type="match status" value="1"/>
</dbReference>
<dbReference type="Pfam" id="PF01634">
    <property type="entry name" value="HisG"/>
    <property type="match status" value="1"/>
</dbReference>
<proteinExistence type="inferred from homology"/>
<protein>
    <recommendedName>
        <fullName evidence="7">ATP phosphoribosyltransferase</fullName>
        <ecNumber evidence="6">2.4.2.17</ecNumber>
    </recommendedName>
</protein>
<dbReference type="FunFam" id="3.30.70.120:FF:000002">
    <property type="entry name" value="ATP phosphoribosyltransferase"/>
    <property type="match status" value="1"/>
</dbReference>
<evidence type="ECO:0000256" key="1">
    <source>
        <dbReference type="ARBA" id="ARBA00000915"/>
    </source>
</evidence>
<keyword evidence="8" id="KW-0963">Cytoplasm</keyword>
<dbReference type="Gene3D" id="3.40.190.10">
    <property type="entry name" value="Periplasmic binding protein-like II"/>
    <property type="match status" value="2"/>
</dbReference>
<keyword evidence="11" id="KW-0808">Transferase</keyword>
<comment type="caution">
    <text evidence="20">The sequence shown here is derived from an EMBL/GenBank/DDBJ whole genome shotgun (WGS) entry which is preliminary data.</text>
</comment>
<dbReference type="InterPro" id="IPR013820">
    <property type="entry name" value="ATP_PRibTrfase_cat"/>
</dbReference>
<evidence type="ECO:0000256" key="9">
    <source>
        <dbReference type="ARBA" id="ARBA00022605"/>
    </source>
</evidence>
<comment type="similarity">
    <text evidence="5">Belongs to the ATP phosphoribosyltransferase family. Long subfamily.</text>
</comment>
<name>A0A0F8WCI2_9ZZZZ</name>
<dbReference type="GO" id="GO:0003879">
    <property type="term" value="F:ATP phosphoribosyltransferase activity"/>
    <property type="evidence" value="ECO:0007669"/>
    <property type="project" value="UniProtKB-EC"/>
</dbReference>
<evidence type="ECO:0000256" key="15">
    <source>
        <dbReference type="ARBA" id="ARBA00022842"/>
    </source>
</evidence>
<evidence type="ECO:0000256" key="3">
    <source>
        <dbReference type="ARBA" id="ARBA00004496"/>
    </source>
</evidence>
<feature type="domain" description="ATP phosphoribosyltransferase catalytic" evidence="18">
    <location>
        <begin position="55"/>
        <end position="213"/>
    </location>
</feature>
<dbReference type="Gene3D" id="3.30.70.120">
    <property type="match status" value="1"/>
</dbReference>
<dbReference type="GO" id="GO:0000105">
    <property type="term" value="P:L-histidine biosynthetic process"/>
    <property type="evidence" value="ECO:0007669"/>
    <property type="project" value="UniProtKB-UniPathway"/>
</dbReference>
<dbReference type="Pfam" id="PF08029">
    <property type="entry name" value="HisG_C"/>
    <property type="match status" value="1"/>
</dbReference>
<evidence type="ECO:0000256" key="11">
    <source>
        <dbReference type="ARBA" id="ARBA00022679"/>
    </source>
</evidence>
<dbReference type="InterPro" id="IPR015867">
    <property type="entry name" value="N-reg_PII/ATP_PRibTrfase_C"/>
</dbReference>
<evidence type="ECO:0000256" key="16">
    <source>
        <dbReference type="ARBA" id="ARBA00023102"/>
    </source>
</evidence>
<reference evidence="20" key="1">
    <citation type="journal article" date="2015" name="Nature">
        <title>Complex archaea that bridge the gap between prokaryotes and eukaryotes.</title>
        <authorList>
            <person name="Spang A."/>
            <person name="Saw J.H."/>
            <person name="Jorgensen S.L."/>
            <person name="Zaremba-Niedzwiedzka K."/>
            <person name="Martijn J."/>
            <person name="Lind A.E."/>
            <person name="van Eijk R."/>
            <person name="Schleper C."/>
            <person name="Guy L."/>
            <person name="Ettema T.J."/>
        </authorList>
    </citation>
    <scope>NUCLEOTIDE SEQUENCE</scope>
</reference>
<evidence type="ECO:0000256" key="17">
    <source>
        <dbReference type="ARBA" id="ARBA00024861"/>
    </source>
</evidence>
<evidence type="ECO:0000256" key="10">
    <source>
        <dbReference type="ARBA" id="ARBA00022676"/>
    </source>
</evidence>